<keyword evidence="12 16" id="KW-0472">Membrane</keyword>
<accession>A0A8C8W536</accession>
<dbReference type="PANTHER" id="PTHR45628">
    <property type="entry name" value="VOLTAGE-DEPENDENT CALCIUM CHANNEL TYPE A SUBUNIT ALPHA-1"/>
    <property type="match status" value="1"/>
</dbReference>
<evidence type="ECO:0000313" key="18">
    <source>
        <dbReference type="Ensembl" id="ENSPEMP00000035872.1"/>
    </source>
</evidence>
<keyword evidence="4" id="KW-0109">Calcium transport</keyword>
<feature type="transmembrane region" description="Helical" evidence="16">
    <location>
        <begin position="230"/>
        <end position="253"/>
    </location>
</feature>
<evidence type="ECO:0000256" key="8">
    <source>
        <dbReference type="ARBA" id="ARBA00022837"/>
    </source>
</evidence>
<evidence type="ECO:0000256" key="1">
    <source>
        <dbReference type="ARBA" id="ARBA00004651"/>
    </source>
</evidence>
<evidence type="ECO:0000256" key="9">
    <source>
        <dbReference type="ARBA" id="ARBA00022882"/>
    </source>
</evidence>
<evidence type="ECO:0000256" key="13">
    <source>
        <dbReference type="ARBA" id="ARBA00023157"/>
    </source>
</evidence>
<dbReference type="InterPro" id="IPR027359">
    <property type="entry name" value="Volt_channel_dom_sf"/>
</dbReference>
<dbReference type="Gene3D" id="1.20.120.350">
    <property type="entry name" value="Voltage-gated potassium channels. Chain C"/>
    <property type="match status" value="1"/>
</dbReference>
<dbReference type="GO" id="GO:0008331">
    <property type="term" value="F:high voltage-gated calcium channel activity"/>
    <property type="evidence" value="ECO:0007669"/>
    <property type="project" value="TreeGrafter"/>
</dbReference>
<dbReference type="AlphaFoldDB" id="A0A8C8W536"/>
<evidence type="ECO:0000256" key="15">
    <source>
        <dbReference type="ARBA" id="ARBA00036634"/>
    </source>
</evidence>
<feature type="domain" description="Ion transport" evidence="17">
    <location>
        <begin position="116"/>
        <end position="272"/>
    </location>
</feature>
<evidence type="ECO:0000256" key="2">
    <source>
        <dbReference type="ARBA" id="ARBA00022448"/>
    </source>
</evidence>
<evidence type="ECO:0000256" key="3">
    <source>
        <dbReference type="ARBA" id="ARBA00022475"/>
    </source>
</evidence>
<evidence type="ECO:0000256" key="12">
    <source>
        <dbReference type="ARBA" id="ARBA00023136"/>
    </source>
</evidence>
<dbReference type="GO" id="GO:0043025">
    <property type="term" value="C:neuronal cell body"/>
    <property type="evidence" value="ECO:0007669"/>
    <property type="project" value="TreeGrafter"/>
</dbReference>
<comment type="subcellular location">
    <subcellularLocation>
        <location evidence="1">Cell membrane</location>
        <topology evidence="1">Multi-pass membrane protein</topology>
    </subcellularLocation>
</comment>
<dbReference type="GO" id="GO:0045202">
    <property type="term" value="C:synapse"/>
    <property type="evidence" value="ECO:0007669"/>
    <property type="project" value="GOC"/>
</dbReference>
<evidence type="ECO:0000259" key="17">
    <source>
        <dbReference type="Pfam" id="PF00520"/>
    </source>
</evidence>
<keyword evidence="13" id="KW-1015">Disulfide bond</keyword>
<evidence type="ECO:0000256" key="16">
    <source>
        <dbReference type="SAM" id="Phobius"/>
    </source>
</evidence>
<dbReference type="GO" id="GO:0007268">
    <property type="term" value="P:chemical synaptic transmission"/>
    <property type="evidence" value="ECO:0007669"/>
    <property type="project" value="TreeGrafter"/>
</dbReference>
<comment type="catalytic activity">
    <reaction evidence="15">
        <text>Ca(2+)(in) = Ca(2+)(out)</text>
        <dbReference type="Rhea" id="RHEA:29671"/>
        <dbReference type="ChEBI" id="CHEBI:29108"/>
    </reaction>
</comment>
<keyword evidence="3" id="KW-1003">Cell membrane</keyword>
<dbReference type="Gene3D" id="1.10.287.70">
    <property type="match status" value="1"/>
</dbReference>
<reference evidence="18" key="2">
    <citation type="submission" date="2025-08" db="UniProtKB">
        <authorList>
            <consortium name="Ensembl"/>
        </authorList>
    </citation>
    <scope>IDENTIFICATION</scope>
</reference>
<evidence type="ECO:0000256" key="14">
    <source>
        <dbReference type="ARBA" id="ARBA00023303"/>
    </source>
</evidence>
<keyword evidence="11" id="KW-0406">Ion transport</keyword>
<evidence type="ECO:0000256" key="5">
    <source>
        <dbReference type="ARBA" id="ARBA00022673"/>
    </source>
</evidence>
<dbReference type="GO" id="GO:0005891">
    <property type="term" value="C:voltage-gated calcium channel complex"/>
    <property type="evidence" value="ECO:0007669"/>
    <property type="project" value="TreeGrafter"/>
</dbReference>
<evidence type="ECO:0000256" key="7">
    <source>
        <dbReference type="ARBA" id="ARBA00022737"/>
    </source>
</evidence>
<keyword evidence="7" id="KW-0677">Repeat</keyword>
<dbReference type="Ensembl" id="ENSPEMT00000034402.1">
    <property type="protein sequence ID" value="ENSPEMP00000035872.1"/>
    <property type="gene ID" value="ENSPEMG00000031086.1"/>
</dbReference>
<reference evidence="18 19" key="1">
    <citation type="submission" date="2018-10" db="EMBL/GenBank/DDBJ databases">
        <title>Improved assembly of the deer mouse Peromyscus maniculatus genome.</title>
        <authorList>
            <person name="Lassance J.-M."/>
            <person name="Hoekstra H.E."/>
        </authorList>
    </citation>
    <scope>NUCLEOTIDE SEQUENCE [LARGE SCALE GENOMIC DNA]</scope>
</reference>
<keyword evidence="2" id="KW-0813">Transport</keyword>
<reference evidence="18" key="3">
    <citation type="submission" date="2025-09" db="UniProtKB">
        <authorList>
            <consortium name="Ensembl"/>
        </authorList>
    </citation>
    <scope>IDENTIFICATION</scope>
</reference>
<dbReference type="InterPro" id="IPR050599">
    <property type="entry name" value="VDCC_alpha-1_subunit"/>
</dbReference>
<keyword evidence="10 16" id="KW-1133">Transmembrane helix</keyword>
<keyword evidence="5" id="KW-0107">Calcium channel</keyword>
<keyword evidence="19" id="KW-1185">Reference proteome</keyword>
<dbReference type="SUPFAM" id="SSF81324">
    <property type="entry name" value="Voltage-gated potassium channels"/>
    <property type="match status" value="1"/>
</dbReference>
<keyword evidence="6 16" id="KW-0812">Transmembrane</keyword>
<name>A0A8C8W536_PERMB</name>
<keyword evidence="8" id="KW-0106">Calcium</keyword>
<proteinExistence type="predicted"/>
<evidence type="ECO:0000256" key="4">
    <source>
        <dbReference type="ARBA" id="ARBA00022568"/>
    </source>
</evidence>
<protein>
    <recommendedName>
        <fullName evidence="17">Ion transport domain-containing protein</fullName>
    </recommendedName>
</protein>
<dbReference type="GeneTree" id="ENSGT00940000156518"/>
<evidence type="ECO:0000256" key="11">
    <source>
        <dbReference type="ARBA" id="ARBA00023065"/>
    </source>
</evidence>
<feature type="transmembrane region" description="Helical" evidence="16">
    <location>
        <begin position="143"/>
        <end position="163"/>
    </location>
</feature>
<dbReference type="PANTHER" id="PTHR45628:SF3">
    <property type="entry name" value="VOLTAGE-DEPENDENT P_Q-TYPE CALCIUM CHANNEL SUBUNIT ALPHA-1A"/>
    <property type="match status" value="1"/>
</dbReference>
<organism evidence="18 19">
    <name type="scientific">Peromyscus maniculatus bairdii</name>
    <name type="common">Prairie deer mouse</name>
    <dbReference type="NCBI Taxonomy" id="230844"/>
    <lineage>
        <taxon>Eukaryota</taxon>
        <taxon>Metazoa</taxon>
        <taxon>Chordata</taxon>
        <taxon>Craniata</taxon>
        <taxon>Vertebrata</taxon>
        <taxon>Euteleostomi</taxon>
        <taxon>Mammalia</taxon>
        <taxon>Eutheria</taxon>
        <taxon>Euarchontoglires</taxon>
        <taxon>Glires</taxon>
        <taxon>Rodentia</taxon>
        <taxon>Myomorpha</taxon>
        <taxon>Muroidea</taxon>
        <taxon>Cricetidae</taxon>
        <taxon>Neotominae</taxon>
        <taxon>Peromyscus</taxon>
    </lineage>
</organism>
<keyword evidence="14" id="KW-0407">Ion channel</keyword>
<dbReference type="GO" id="GO:0098703">
    <property type="term" value="P:calcium ion import across plasma membrane"/>
    <property type="evidence" value="ECO:0007669"/>
    <property type="project" value="TreeGrafter"/>
</dbReference>
<dbReference type="InterPro" id="IPR005821">
    <property type="entry name" value="Ion_trans_dom"/>
</dbReference>
<evidence type="ECO:0000256" key="10">
    <source>
        <dbReference type="ARBA" id="ARBA00022989"/>
    </source>
</evidence>
<evidence type="ECO:0000256" key="6">
    <source>
        <dbReference type="ARBA" id="ARBA00022692"/>
    </source>
</evidence>
<dbReference type="Pfam" id="PF00520">
    <property type="entry name" value="Ion_trans"/>
    <property type="match status" value="1"/>
</dbReference>
<feature type="transmembrane region" description="Helical" evidence="16">
    <location>
        <begin position="175"/>
        <end position="195"/>
    </location>
</feature>
<sequence length="381" mass="41403">MARFGDEMPGRYGAGGGGSGPAAGVVVGAAGGRGAGGSRQGGQPGAQRMYKQSMAQRARTMALYNPIPVRQNCLTVNRSLFLFSEDNVVRKYAKKITECLWSPACWEGQVGPHLWVCCLGVMPLSTTHATDAFSPFQDDTEPYFIGIFCFEAGIKIVALGFAFHKGSYLRNGWNVMDFVVVLTGILATVGTEFDLRTLRAVRVLRPLKLVSGIPSLQVVLKSIMKAMIPLLQIGLLLFFAILIFAIIGLEFYMGKFHTTCFEEGTGRSILWDMRSFSGDKAPEKIEGVPVFRTWTTYSRAGSLGFHSQRKNEPLGREVWGLVGKGSQGKAELCRSDLVPSAPLTPSRSTEDGVLVRSQLGTLFWKAEVSFLLSPASSLLGL</sequence>
<evidence type="ECO:0000313" key="19">
    <source>
        <dbReference type="Proteomes" id="UP000694547"/>
    </source>
</evidence>
<keyword evidence="9" id="KW-0851">Voltage-gated channel</keyword>
<dbReference type="Proteomes" id="UP000694547">
    <property type="component" value="Chromosome 5"/>
</dbReference>